<dbReference type="InterPro" id="IPR036427">
    <property type="entry name" value="Bromodomain-like_sf"/>
</dbReference>
<gene>
    <name evidence="15" type="ORF">BAE44_0018150</name>
</gene>
<evidence type="ECO:0000256" key="9">
    <source>
        <dbReference type="ARBA" id="ARBA00023242"/>
    </source>
</evidence>
<dbReference type="Gene3D" id="1.20.920.10">
    <property type="entry name" value="Bromodomain-like"/>
    <property type="match status" value="1"/>
</dbReference>
<feature type="compositionally biased region" description="Basic and acidic residues" evidence="12">
    <location>
        <begin position="1352"/>
        <end position="1361"/>
    </location>
</feature>
<keyword evidence="6 11" id="KW-0103">Bromodomain</keyword>
<feature type="region of interest" description="Disordered" evidence="12">
    <location>
        <begin position="1302"/>
        <end position="1372"/>
    </location>
</feature>
<dbReference type="STRING" id="888268.A0A1E5V725"/>
<feature type="region of interest" description="Disordered" evidence="12">
    <location>
        <begin position="152"/>
        <end position="172"/>
    </location>
</feature>
<evidence type="ECO:0000313" key="15">
    <source>
        <dbReference type="EMBL" id="OEL20834.1"/>
    </source>
</evidence>
<evidence type="ECO:0000313" key="16">
    <source>
        <dbReference type="Proteomes" id="UP000095767"/>
    </source>
</evidence>
<dbReference type="SUPFAM" id="SSF47055">
    <property type="entry name" value="TAF(II)230 TBP-binding fragment"/>
    <property type="match status" value="1"/>
</dbReference>
<dbReference type="PANTHER" id="PTHR13900">
    <property type="entry name" value="TRANSCRIPTION INITIATION FACTOR TFIID"/>
    <property type="match status" value="1"/>
</dbReference>
<feature type="compositionally biased region" description="Basic residues" evidence="12">
    <location>
        <begin position="1674"/>
        <end position="1685"/>
    </location>
</feature>
<dbReference type="Gene3D" id="3.10.20.90">
    <property type="entry name" value="Phosphatidylinositol 3-kinase Catalytic Subunit, Chain A, domain 1"/>
    <property type="match status" value="1"/>
</dbReference>
<feature type="compositionally biased region" description="Basic and acidic residues" evidence="12">
    <location>
        <begin position="1621"/>
        <end position="1632"/>
    </location>
</feature>
<evidence type="ECO:0000256" key="8">
    <source>
        <dbReference type="ARBA" id="ARBA00023163"/>
    </source>
</evidence>
<accession>A0A1E5V725</accession>
<evidence type="ECO:0000259" key="14">
    <source>
        <dbReference type="PROSITE" id="PS50053"/>
    </source>
</evidence>
<dbReference type="GO" id="GO:0004402">
    <property type="term" value="F:histone acetyltransferase activity"/>
    <property type="evidence" value="ECO:0007669"/>
    <property type="project" value="InterPro"/>
</dbReference>
<feature type="compositionally biased region" description="Basic and acidic residues" evidence="12">
    <location>
        <begin position="1686"/>
        <end position="1698"/>
    </location>
</feature>
<keyword evidence="15" id="KW-0396">Initiation factor</keyword>
<evidence type="ECO:0000256" key="3">
    <source>
        <dbReference type="ARBA" id="ARBA00022853"/>
    </source>
</evidence>
<dbReference type="PROSITE" id="PS00633">
    <property type="entry name" value="BROMODOMAIN_1"/>
    <property type="match status" value="1"/>
</dbReference>
<reference evidence="15 16" key="1">
    <citation type="submission" date="2016-09" db="EMBL/GenBank/DDBJ databases">
        <title>The draft genome of Dichanthelium oligosanthes: A C3 panicoid grass species.</title>
        <authorList>
            <person name="Studer A.J."/>
            <person name="Schnable J.C."/>
            <person name="Brutnell T.P."/>
        </authorList>
    </citation>
    <scope>NUCLEOTIDE SEQUENCE [LARGE SCALE GENOMIC DNA]</scope>
    <source>
        <strain evidence="16">cv. Kellogg 1175</strain>
        <tissue evidence="15">Leaf</tissue>
    </source>
</reference>
<keyword evidence="15" id="KW-0648">Protein biosynthesis</keyword>
<dbReference type="Proteomes" id="UP000095767">
    <property type="component" value="Unassembled WGS sequence"/>
</dbReference>
<comment type="similarity">
    <text evidence="2">Belongs to the TAF1 family.</text>
</comment>
<feature type="compositionally biased region" description="Basic and acidic residues" evidence="12">
    <location>
        <begin position="386"/>
        <end position="396"/>
    </location>
</feature>
<organism evidence="15 16">
    <name type="scientific">Dichanthelium oligosanthes</name>
    <dbReference type="NCBI Taxonomy" id="888268"/>
    <lineage>
        <taxon>Eukaryota</taxon>
        <taxon>Viridiplantae</taxon>
        <taxon>Streptophyta</taxon>
        <taxon>Embryophyta</taxon>
        <taxon>Tracheophyta</taxon>
        <taxon>Spermatophyta</taxon>
        <taxon>Magnoliopsida</taxon>
        <taxon>Liliopsida</taxon>
        <taxon>Poales</taxon>
        <taxon>Poaceae</taxon>
        <taxon>PACMAD clade</taxon>
        <taxon>Panicoideae</taxon>
        <taxon>Panicodae</taxon>
        <taxon>Paniceae</taxon>
        <taxon>Dichantheliinae</taxon>
        <taxon>Dichanthelium</taxon>
    </lineage>
</organism>
<comment type="caution">
    <text evidence="15">The sequence shown here is derived from an EMBL/GenBank/DDBJ whole genome shotgun (WGS) entry which is preliminary data.</text>
</comment>
<dbReference type="PANTHER" id="PTHR13900:SF0">
    <property type="entry name" value="TRANSCRIPTION INITIATION FACTOR TFIID SUBUNIT 1"/>
    <property type="match status" value="1"/>
</dbReference>
<evidence type="ECO:0000256" key="2">
    <source>
        <dbReference type="ARBA" id="ARBA00009064"/>
    </source>
</evidence>
<dbReference type="PROSITE" id="PS50053">
    <property type="entry name" value="UBIQUITIN_2"/>
    <property type="match status" value="1"/>
</dbReference>
<dbReference type="InterPro" id="IPR009067">
    <property type="entry name" value="TAF_II_230-bd"/>
</dbReference>
<dbReference type="FunFam" id="3.10.20.90:FF:000223">
    <property type="entry name" value="Transcription initiation factor TFIID subunit 1"/>
    <property type="match status" value="1"/>
</dbReference>
<dbReference type="EMBL" id="LWDX02049578">
    <property type="protein sequence ID" value="OEL20834.1"/>
    <property type="molecule type" value="Genomic_DNA"/>
</dbReference>
<dbReference type="InterPro" id="IPR036741">
    <property type="entry name" value="TAFII-230_TBP-bd_sf"/>
</dbReference>
<proteinExistence type="inferred from homology"/>
<feature type="region of interest" description="Disordered" evidence="12">
    <location>
        <begin position="1663"/>
        <end position="1698"/>
    </location>
</feature>
<dbReference type="Pfam" id="PF12157">
    <property type="entry name" value="DUF3591"/>
    <property type="match status" value="2"/>
</dbReference>
<protein>
    <recommendedName>
        <fullName evidence="10">Transcription initiation factor TFIID subunit 1</fullName>
    </recommendedName>
</protein>
<dbReference type="GO" id="GO:0051123">
    <property type="term" value="P:RNA polymerase II preinitiation complex assembly"/>
    <property type="evidence" value="ECO:0007669"/>
    <property type="project" value="TreeGrafter"/>
</dbReference>
<dbReference type="InterPro" id="IPR040240">
    <property type="entry name" value="TAF1"/>
</dbReference>
<feature type="compositionally biased region" description="Polar residues" evidence="12">
    <location>
        <begin position="1332"/>
        <end position="1343"/>
    </location>
</feature>
<dbReference type="SUPFAM" id="SSF54236">
    <property type="entry name" value="Ubiquitin-like"/>
    <property type="match status" value="1"/>
</dbReference>
<dbReference type="InterPro" id="IPR022591">
    <property type="entry name" value="TAF1_HAT_dom"/>
</dbReference>
<dbReference type="GO" id="GO:0003743">
    <property type="term" value="F:translation initiation factor activity"/>
    <property type="evidence" value="ECO:0007669"/>
    <property type="project" value="UniProtKB-KW"/>
</dbReference>
<keyword evidence="4" id="KW-0805">Transcription regulation</keyword>
<feature type="compositionally biased region" description="Acidic residues" evidence="12">
    <location>
        <begin position="152"/>
        <end position="162"/>
    </location>
</feature>
<evidence type="ECO:0000256" key="4">
    <source>
        <dbReference type="ARBA" id="ARBA00023015"/>
    </source>
</evidence>
<keyword evidence="3" id="KW-0156">Chromatin regulator</keyword>
<evidence type="ECO:0000256" key="6">
    <source>
        <dbReference type="ARBA" id="ARBA00023117"/>
    </source>
</evidence>
<feature type="domain" description="Bromo" evidence="13">
    <location>
        <begin position="1749"/>
        <end position="1819"/>
    </location>
</feature>
<dbReference type="InterPro" id="IPR000626">
    <property type="entry name" value="Ubiquitin-like_dom"/>
</dbReference>
<dbReference type="Pfam" id="PF00439">
    <property type="entry name" value="Bromodomain"/>
    <property type="match status" value="1"/>
</dbReference>
<keyword evidence="9" id="KW-0539">Nucleus</keyword>
<evidence type="ECO:0000256" key="1">
    <source>
        <dbReference type="ARBA" id="ARBA00004123"/>
    </source>
</evidence>
<dbReference type="InterPro" id="IPR029071">
    <property type="entry name" value="Ubiquitin-like_domsf"/>
</dbReference>
<dbReference type="PROSITE" id="PS50014">
    <property type="entry name" value="BROMODOMAIN_2"/>
    <property type="match status" value="1"/>
</dbReference>
<dbReference type="InterPro" id="IPR001487">
    <property type="entry name" value="Bromodomain"/>
</dbReference>
<keyword evidence="16" id="KW-1185">Reference proteome</keyword>
<comment type="subcellular location">
    <subcellularLocation>
        <location evidence="1">Nucleus</location>
    </subcellularLocation>
</comment>
<evidence type="ECO:0000256" key="5">
    <source>
        <dbReference type="ARBA" id="ARBA00023054"/>
    </source>
</evidence>
<dbReference type="GO" id="GO:0017025">
    <property type="term" value="F:TBP-class protein binding"/>
    <property type="evidence" value="ECO:0007669"/>
    <property type="project" value="InterPro"/>
</dbReference>
<dbReference type="GO" id="GO:0016251">
    <property type="term" value="F:RNA polymerase II general transcription initiation factor activity"/>
    <property type="evidence" value="ECO:0007669"/>
    <property type="project" value="InterPro"/>
</dbReference>
<feature type="compositionally biased region" description="Basic and acidic residues" evidence="12">
    <location>
        <begin position="1575"/>
        <end position="1612"/>
    </location>
</feature>
<feature type="domain" description="Ubiquitin-like" evidence="14">
    <location>
        <begin position="639"/>
        <end position="709"/>
    </location>
</feature>
<dbReference type="OrthoDB" id="21449at2759"/>
<keyword evidence="8" id="KW-0804">Transcription</keyword>
<feature type="region of interest" description="Disordered" evidence="12">
    <location>
        <begin position="1"/>
        <end position="30"/>
    </location>
</feature>
<dbReference type="GO" id="GO:0005669">
    <property type="term" value="C:transcription factor TFIID complex"/>
    <property type="evidence" value="ECO:0007669"/>
    <property type="project" value="InterPro"/>
</dbReference>
<keyword evidence="5" id="KW-0175">Coiled coil</keyword>
<feature type="compositionally biased region" description="Basic and acidic residues" evidence="12">
    <location>
        <begin position="1"/>
        <end position="10"/>
    </location>
</feature>
<feature type="region of interest" description="Disordered" evidence="12">
    <location>
        <begin position="386"/>
        <end position="419"/>
    </location>
</feature>
<name>A0A1E5V725_9POAL</name>
<sequence>MSDGERHDEENPTTSAADDDDDEDYEEPGGGNHFLGFMFGNVDDSGDLDADYLDEDAKEHLFALADKLGPSLKDIDVCYLMHIIIDNKSYCYVDYDEKAEDAVDYEDIDEEYDGPEVEAATEEDNVLSKKDYFSSSAVYASVNNAVSVFDEENYDEDEETPNDNEAPGDNAVQNLSSVSSEQADMATSSDNLAVEKVGSLSHPEESMDFEYEVLENEIGTDEGQLEPENVTSLPVLCIEDGSVILRFSEIFGIQEPVRKAKTDHHKRPMNKEVQITNVADIVEEDEEIILRSTIQDLSTLKHIQTNADFVESDSDESVADVTLRLKDSCLSEQPMKDAHTATVQQSPVCPDFYPLEHDDWENDIIWNNSPSTDRQPYEKICESEESVDTHGEDQGKDYGQASRCHNVQSKSNGSPVTEEPFGCTEMPAPANYHSPGNNYPQLTNEDNIDHIRPNNFDEAVKIDTMMRLNNLSLLNRELLEGSWLDNIIWDPSEGTPRPKLILDLKDDHMLFEILDEKNVDHLRSHARAMIVSQSMKTSTPTVENFDNQAKTLSGRFNISNDKFYSNRKTPQQAKSHTKKRALMGIKVVHSAPAHKLQTMKPVLSNKEIANFHRPKAKWYPHENKIAAQLQGAACSHGRMTAILMTLGGKGVKILVNAEDTPISVKLKASKKLEWKPSEKIKLFCSGKELQDDISLTMQNVRPNSILHVVRTEVNLWPKAQKLPGEDKPLRPPGAFRKKTDLSVKDGHVFLMEYCEERPLLLSNAGMGARLCTYYQKTSPADQTATSLRNNSDELGTVLAIDPADKSPFLGDIRSGSHQSCLETNMYRSPIFPHKVAATDYLLVRSAKGVLSLRRIDKLYAVGQQEPHMEVFSPGTKNVQNYLLNRVLAYVYREFRARERPDVVPQIRADELPIQSPLTEAIVKKRLKHCADLKKGPKGHFFWTQRPDFRVPSEEELRRLLTPESVSFVELLFLLCQSIFKKHNGRITFNIDCNLRSECMPCVLEVCCYESMQAGLYRLKRLGIVKLTQPVGLASAMNQLPDEAIELAAASHIERELQITSWNLTSNFVACTNQDRENIERLEITGYGDPSGHGLGFSYVRVAPKAPASNSMLKKKSAAAKGTTVTGTDADLRRLSMDAARELLLKFGVPEEQIDKLTRWHRIAMVRKLSSEQAASGITIDEIPVSKFARGQRMSFLQLQQQTREKCQEIWDRQVQSLSAIDGDDNGSDTEANSDLDSFAGDLENLLYAEEFDDEDTSTADLRSDKADGMRGLKMRRCPTHAQINEEIEDDEAEASLAKRLLEDNGNDMKKKKQPEGLTNCGTSIGANKMKQNKTGQMIKSSGYTGALTPKESTPREAKEAENSFADGGLPSKLKTKVAFDGNDILLVKKKSAPGKDGPKEKRQGARGDTLVCGACGQLGHMRTNKLCPKYGEDPEMSEMDASSVKSNPTDIVNHLPTKTPKRLITKVSSEVTETEGPEGIEKTKSVPVKFKLGAPDKSLERNMSLSVSLVSDKRTMDVTDYRSTGKVNKIIIPNKMKSDDYPPDTPKPSVVFRPPAEEKDVPRKKITIKQPKGVDQQRHVEPRSVQEPTRKTRKIVELSSFEEKSREDDHWFGGEPSHMNSSHERRLGLEGKRRSKAIMENEKSWKDFEEQREMPQQRLIDARIYTSREEDHQKAKKKNKKKKKHEFRDDDVLDHRPYRNDRKVPERHRAVKRSTPADVIDHAPSAKRRRGGEVELSNILEKIVDDLRADTSVSLLFLKPVTRKDAPDYLDFIERPMDLGTIRDKVRKMEYRNRYEFRHDVAQIQLNAHIYNDNRHPHIPPLADALMEMCDYMLDESTELLAEAEDAIEQ</sequence>
<evidence type="ECO:0000256" key="7">
    <source>
        <dbReference type="ARBA" id="ARBA00023159"/>
    </source>
</evidence>
<evidence type="ECO:0000256" key="11">
    <source>
        <dbReference type="PROSITE-ProRule" id="PRU00035"/>
    </source>
</evidence>
<dbReference type="FunFam" id="1.20.920.10:FF:000043">
    <property type="entry name" value="Transcription initiation factor TFIID subunit 1"/>
    <property type="match status" value="1"/>
</dbReference>
<dbReference type="Pfam" id="PF09247">
    <property type="entry name" value="TBP-binding"/>
    <property type="match status" value="1"/>
</dbReference>
<feature type="region of interest" description="Disordered" evidence="12">
    <location>
        <begin position="1533"/>
        <end position="1632"/>
    </location>
</feature>
<dbReference type="SMART" id="SM00213">
    <property type="entry name" value="UBQ"/>
    <property type="match status" value="1"/>
</dbReference>
<feature type="compositionally biased region" description="Polar residues" evidence="12">
    <location>
        <begin position="403"/>
        <end position="415"/>
    </location>
</feature>
<evidence type="ECO:0000256" key="12">
    <source>
        <dbReference type="SAM" id="MobiDB-lite"/>
    </source>
</evidence>
<dbReference type="PRINTS" id="PR00503">
    <property type="entry name" value="BROMODOMAIN"/>
</dbReference>
<dbReference type="SMART" id="SM00297">
    <property type="entry name" value="BROMO"/>
    <property type="match status" value="1"/>
</dbReference>
<evidence type="ECO:0000256" key="10">
    <source>
        <dbReference type="ARBA" id="ARBA00040102"/>
    </source>
</evidence>
<evidence type="ECO:0000259" key="13">
    <source>
        <dbReference type="PROSITE" id="PS50014"/>
    </source>
</evidence>
<keyword evidence="7" id="KW-0010">Activator</keyword>
<feature type="compositionally biased region" description="Acidic residues" evidence="12">
    <location>
        <begin position="17"/>
        <end position="27"/>
    </location>
</feature>
<dbReference type="SUPFAM" id="SSF47370">
    <property type="entry name" value="Bromodomain"/>
    <property type="match status" value="1"/>
</dbReference>
<dbReference type="InterPro" id="IPR018359">
    <property type="entry name" value="Bromodomain_CS"/>
</dbReference>